<dbReference type="EMBL" id="FRAA01000006">
    <property type="protein sequence ID" value="SHK60098.1"/>
    <property type="molecule type" value="Genomic_DNA"/>
</dbReference>
<keyword evidence="5" id="KW-0812">Transmembrane</keyword>
<evidence type="ECO:0000256" key="1">
    <source>
        <dbReference type="ARBA" id="ARBA00023015"/>
    </source>
</evidence>
<dbReference type="Gene3D" id="1.10.10.10">
    <property type="entry name" value="Winged helix-like DNA-binding domain superfamily/Winged helix DNA-binding domain"/>
    <property type="match status" value="1"/>
</dbReference>
<dbReference type="Gene3D" id="1.25.40.10">
    <property type="entry name" value="Tetratricopeptide repeat domain"/>
    <property type="match status" value="1"/>
</dbReference>
<dbReference type="GO" id="GO:0003677">
    <property type="term" value="F:DNA binding"/>
    <property type="evidence" value="ECO:0007669"/>
    <property type="project" value="UniProtKB-KW"/>
</dbReference>
<dbReference type="Pfam" id="PF00196">
    <property type="entry name" value="GerE"/>
    <property type="match status" value="1"/>
</dbReference>
<name>A0A1M6TTF5_REIAG</name>
<dbReference type="PROSITE" id="PS00622">
    <property type="entry name" value="HTH_LUXR_1"/>
    <property type="match status" value="1"/>
</dbReference>
<dbReference type="STRING" id="156994.SAMN04488028_106173"/>
<evidence type="ECO:0000256" key="3">
    <source>
        <dbReference type="ARBA" id="ARBA00023163"/>
    </source>
</evidence>
<dbReference type="InterPro" id="IPR019734">
    <property type="entry name" value="TPR_rpt"/>
</dbReference>
<dbReference type="InterPro" id="IPR000792">
    <property type="entry name" value="Tscrpt_reg_LuxR_C"/>
</dbReference>
<dbReference type="PROSITE" id="PS50043">
    <property type="entry name" value="HTH_LUXR_2"/>
    <property type="match status" value="1"/>
</dbReference>
<evidence type="ECO:0000313" key="9">
    <source>
        <dbReference type="Proteomes" id="UP000184474"/>
    </source>
</evidence>
<dbReference type="PANTHER" id="PTHR44688">
    <property type="entry name" value="DNA-BINDING TRANSCRIPTIONAL ACTIVATOR DEVR_DOSR"/>
    <property type="match status" value="1"/>
</dbReference>
<feature type="signal peptide" evidence="6">
    <location>
        <begin position="1"/>
        <end position="19"/>
    </location>
</feature>
<dbReference type="InterPro" id="IPR036388">
    <property type="entry name" value="WH-like_DNA-bd_sf"/>
</dbReference>
<accession>A0A1M6TTF5</accession>
<keyword evidence="6" id="KW-0732">Signal</keyword>
<dbReference type="SMART" id="SM00028">
    <property type="entry name" value="TPR"/>
    <property type="match status" value="5"/>
</dbReference>
<feature type="repeat" description="TPR" evidence="4">
    <location>
        <begin position="203"/>
        <end position="236"/>
    </location>
</feature>
<dbReference type="GO" id="GO:0006355">
    <property type="term" value="P:regulation of DNA-templated transcription"/>
    <property type="evidence" value="ECO:0007669"/>
    <property type="project" value="InterPro"/>
</dbReference>
<sequence>MARLCTCMMLLYLSMTSLTSRGYSDLDSLRSILTNYESESGAYSIILLQIGKQLTESKPDSALIVSDQIMKTLDLHPNDSLKAWVYNLRSIAYSYKAQYDSSVAYSIRALDLARSNKDTICIMDGYNNLGIDFMYQEDYVTSRTYYMQLESLAKSYRDTLRWAHALNNLGMLDGYENKTDEELDRYDQAAGLFKHIGEKEGYANTLLNTGTVYSMLGKYELAETNYRQALGIFKEIGYTSGVIHAYLNLAENYHLEGQNEKSLAISRRALALVMDHHFEQDEIYLYELMKKVYESKQDYRQAYQYQKQQYELQQKIFNTEKSLQINDLQAKYETSLKESKIEKLTLENELKLASLTQARWQIAVLIGGVLMVLLIGGLLFWIKAKKAQSDKLEQKLRMEELQRRYVELLSGPAKIDLDIALDMFNAKLVNPLTDREYEVLQSSMTGKTNQEVADALFVTLSTVKFHLKNVYQKLGVSNRKEALKYVVKLK</sequence>
<reference evidence="9" key="1">
    <citation type="submission" date="2016-11" db="EMBL/GenBank/DDBJ databases">
        <authorList>
            <person name="Varghese N."/>
            <person name="Submissions S."/>
        </authorList>
    </citation>
    <scope>NUCLEOTIDE SEQUENCE [LARGE SCALE GENOMIC DNA]</scope>
    <source>
        <strain evidence="9">DSM 26134</strain>
    </source>
</reference>
<dbReference type="PANTHER" id="PTHR44688:SF16">
    <property type="entry name" value="DNA-BINDING TRANSCRIPTIONAL ACTIVATOR DEVR_DOSR"/>
    <property type="match status" value="1"/>
</dbReference>
<organism evidence="8 9">
    <name type="scientific">Reichenbachiella agariperforans</name>
    <dbReference type="NCBI Taxonomy" id="156994"/>
    <lineage>
        <taxon>Bacteria</taxon>
        <taxon>Pseudomonadati</taxon>
        <taxon>Bacteroidota</taxon>
        <taxon>Cytophagia</taxon>
        <taxon>Cytophagales</taxon>
        <taxon>Reichenbachiellaceae</taxon>
        <taxon>Reichenbachiella</taxon>
    </lineage>
</organism>
<evidence type="ECO:0000256" key="4">
    <source>
        <dbReference type="PROSITE-ProRule" id="PRU00339"/>
    </source>
</evidence>
<evidence type="ECO:0000259" key="7">
    <source>
        <dbReference type="PROSITE" id="PS50043"/>
    </source>
</evidence>
<feature type="domain" description="HTH luxR-type" evidence="7">
    <location>
        <begin position="425"/>
        <end position="490"/>
    </location>
</feature>
<keyword evidence="5" id="KW-1133">Transmembrane helix</keyword>
<dbReference type="SMART" id="SM00421">
    <property type="entry name" value="HTH_LUXR"/>
    <property type="match status" value="1"/>
</dbReference>
<evidence type="ECO:0000256" key="6">
    <source>
        <dbReference type="SAM" id="SignalP"/>
    </source>
</evidence>
<proteinExistence type="predicted"/>
<dbReference type="PRINTS" id="PR00038">
    <property type="entry name" value="HTHLUXR"/>
</dbReference>
<dbReference type="Proteomes" id="UP000184474">
    <property type="component" value="Unassembled WGS sequence"/>
</dbReference>
<dbReference type="InterPro" id="IPR016032">
    <property type="entry name" value="Sig_transdc_resp-reg_C-effctor"/>
</dbReference>
<evidence type="ECO:0000256" key="5">
    <source>
        <dbReference type="SAM" id="Phobius"/>
    </source>
</evidence>
<dbReference type="SUPFAM" id="SSF46894">
    <property type="entry name" value="C-terminal effector domain of the bipartite response regulators"/>
    <property type="match status" value="1"/>
</dbReference>
<keyword evidence="2" id="KW-0238">DNA-binding</keyword>
<feature type="chain" id="PRO_5013291427" evidence="6">
    <location>
        <begin position="20"/>
        <end position="490"/>
    </location>
</feature>
<gene>
    <name evidence="8" type="ORF">SAMN04488028_106173</name>
</gene>
<keyword evidence="9" id="KW-1185">Reference proteome</keyword>
<dbReference type="SUPFAM" id="SSF48452">
    <property type="entry name" value="TPR-like"/>
    <property type="match status" value="2"/>
</dbReference>
<keyword evidence="1" id="KW-0805">Transcription regulation</keyword>
<dbReference type="PROSITE" id="PS50005">
    <property type="entry name" value="TPR"/>
    <property type="match status" value="1"/>
</dbReference>
<feature type="transmembrane region" description="Helical" evidence="5">
    <location>
        <begin position="360"/>
        <end position="382"/>
    </location>
</feature>
<keyword evidence="5" id="KW-0472">Membrane</keyword>
<dbReference type="Pfam" id="PF13424">
    <property type="entry name" value="TPR_12"/>
    <property type="match status" value="1"/>
</dbReference>
<protein>
    <submittedName>
        <fullName evidence="8">Tetratricopeptide repeat-containing protein</fullName>
    </submittedName>
</protein>
<keyword evidence="3" id="KW-0804">Transcription</keyword>
<evidence type="ECO:0000313" key="8">
    <source>
        <dbReference type="EMBL" id="SHK60098.1"/>
    </source>
</evidence>
<dbReference type="InterPro" id="IPR011990">
    <property type="entry name" value="TPR-like_helical_dom_sf"/>
</dbReference>
<keyword evidence="4" id="KW-0802">TPR repeat</keyword>
<evidence type="ECO:0000256" key="2">
    <source>
        <dbReference type="ARBA" id="ARBA00023125"/>
    </source>
</evidence>
<dbReference type="AlphaFoldDB" id="A0A1M6TTF5"/>
<dbReference type="CDD" id="cd06170">
    <property type="entry name" value="LuxR_C_like"/>
    <property type="match status" value="1"/>
</dbReference>